<sequence length="626" mass="68654">MVLSNKKLKEKLRAAKAELLVAREISEDPDSKSGKLLNTVLESITQKLKSSKREQRKKRAHSSLENSSINAGVGEESGSGGEKGEKEGGDGSEKRNTKKRKNGANGVLEKVDLVVPQQVSVEEPPKPAPLSAAKALKRLKRELRPGRAKWLEARSAINADVGRESGIGDEKGGKEGDNESDEMNMKKRKISDMDGLESGQEVKKRVVMTPKKKKKKKKKQKKKSKGKKETGNEELKEGVKVVEEVAAQAITDIELKEVVDAPTKVYVGGIPYYSNEDDIRSFFEGCGTITKIDCMIFPDTGKFRGIAIINFKTEAAAKRALGLDGSDMGGLFLKVQAYNAFRSKNKVSNFSPAAVDGYNRIYIGNLSWDITEDDLRNFFSGCQIASIRFGEDKETGVFKGYAHVDFADNPSLQTALKLDQKIVCGRPVRISCAVPKKLGALTKSRTTEVNNAQVKSLEDVNILSQDNTAVPSQENNNTDFLPSNQVENVETGPLNAKIRRRTCYECGERGHESSSCPMKQAVEQGNRVGVTTSISSEMNSQVPVTKSRSTEMSTQLKSFDDSNFMRLNNVQVSNQLDALPSAPVEIGQLSAKIRRRTCYECGERGHLSSFCVKKKGATEQGNQVAS</sequence>
<accession>A0AAV0FZH8</accession>
<feature type="domain" description="RRM" evidence="5">
    <location>
        <begin position="263"/>
        <end position="340"/>
    </location>
</feature>
<dbReference type="PANTHER" id="PTHR23236">
    <property type="entry name" value="EUKARYOTIC TRANSLATION INITIATION FACTOR 4B/4H"/>
    <property type="match status" value="1"/>
</dbReference>
<evidence type="ECO:0000256" key="4">
    <source>
        <dbReference type="SAM" id="MobiDB-lite"/>
    </source>
</evidence>
<feature type="compositionally biased region" description="Basic and acidic residues" evidence="4">
    <location>
        <begin position="82"/>
        <end position="95"/>
    </location>
</feature>
<dbReference type="GO" id="GO:0008270">
    <property type="term" value="F:zinc ion binding"/>
    <property type="evidence" value="ECO:0007669"/>
    <property type="project" value="UniProtKB-KW"/>
</dbReference>
<evidence type="ECO:0000259" key="6">
    <source>
        <dbReference type="PROSITE" id="PS50158"/>
    </source>
</evidence>
<dbReference type="EMBL" id="CAMAPF010000123">
    <property type="protein sequence ID" value="CAH9103799.1"/>
    <property type="molecule type" value="Genomic_DNA"/>
</dbReference>
<gene>
    <name evidence="7" type="ORF">CEPIT_LOCUS16552</name>
    <name evidence="8" type="ORF">CEPIT_LOCUS38572</name>
</gene>
<dbReference type="InterPro" id="IPR034361">
    <property type="entry name" value="PHIP1_RRM1"/>
</dbReference>
<evidence type="ECO:0000256" key="3">
    <source>
        <dbReference type="PROSITE-ProRule" id="PRU00176"/>
    </source>
</evidence>
<comment type="caution">
    <text evidence="8">The sequence shown here is derived from an EMBL/GenBank/DDBJ whole genome shotgun (WGS) entry which is preliminary data.</text>
</comment>
<dbReference type="SUPFAM" id="SSF54928">
    <property type="entry name" value="RNA-binding domain, RBD"/>
    <property type="match status" value="2"/>
</dbReference>
<organism evidence="8 9">
    <name type="scientific">Cuscuta epithymum</name>
    <dbReference type="NCBI Taxonomy" id="186058"/>
    <lineage>
        <taxon>Eukaryota</taxon>
        <taxon>Viridiplantae</taxon>
        <taxon>Streptophyta</taxon>
        <taxon>Embryophyta</taxon>
        <taxon>Tracheophyta</taxon>
        <taxon>Spermatophyta</taxon>
        <taxon>Magnoliopsida</taxon>
        <taxon>eudicotyledons</taxon>
        <taxon>Gunneridae</taxon>
        <taxon>Pentapetalae</taxon>
        <taxon>asterids</taxon>
        <taxon>lamiids</taxon>
        <taxon>Solanales</taxon>
        <taxon>Convolvulaceae</taxon>
        <taxon>Cuscuteae</taxon>
        <taxon>Cuscuta</taxon>
        <taxon>Cuscuta subgen. Cuscuta</taxon>
    </lineage>
</organism>
<proteinExistence type="predicted"/>
<name>A0AAV0FZH8_9ASTE</name>
<feature type="region of interest" description="Disordered" evidence="4">
    <location>
        <begin position="157"/>
        <end position="235"/>
    </location>
</feature>
<evidence type="ECO:0000256" key="1">
    <source>
        <dbReference type="ARBA" id="ARBA00022884"/>
    </source>
</evidence>
<dbReference type="SMART" id="SM00343">
    <property type="entry name" value="ZnF_C2HC"/>
    <property type="match status" value="2"/>
</dbReference>
<keyword evidence="2" id="KW-0479">Metal-binding</keyword>
<dbReference type="AlphaFoldDB" id="A0AAV0FZH8"/>
<dbReference type="InterPro" id="IPR012677">
    <property type="entry name" value="Nucleotide-bd_a/b_plait_sf"/>
</dbReference>
<dbReference type="PANTHER" id="PTHR23236:SF24">
    <property type="entry name" value="PHRAGMOPLASTIN INTERACTING PROTEIN 1"/>
    <property type="match status" value="1"/>
</dbReference>
<dbReference type="InterPro" id="IPR000504">
    <property type="entry name" value="RRM_dom"/>
</dbReference>
<dbReference type="InterPro" id="IPR001878">
    <property type="entry name" value="Znf_CCHC"/>
</dbReference>
<dbReference type="SUPFAM" id="SSF57756">
    <property type="entry name" value="Retrovirus zinc finger-like domains"/>
    <property type="match status" value="1"/>
</dbReference>
<dbReference type="InterPro" id="IPR035979">
    <property type="entry name" value="RBD_domain_sf"/>
</dbReference>
<dbReference type="PROSITE" id="PS50158">
    <property type="entry name" value="ZF_CCHC"/>
    <property type="match status" value="2"/>
</dbReference>
<feature type="compositionally biased region" description="Basic residues" evidence="4">
    <location>
        <begin position="210"/>
        <end position="226"/>
    </location>
</feature>
<feature type="domain" description="RRM" evidence="5">
    <location>
        <begin position="359"/>
        <end position="435"/>
    </location>
</feature>
<evidence type="ECO:0000313" key="7">
    <source>
        <dbReference type="EMBL" id="CAH9103799.1"/>
    </source>
</evidence>
<dbReference type="InterPro" id="IPR036875">
    <property type="entry name" value="Znf_CCHC_sf"/>
</dbReference>
<evidence type="ECO:0000313" key="8">
    <source>
        <dbReference type="EMBL" id="CAH9140717.1"/>
    </source>
</evidence>
<evidence type="ECO:0000313" key="9">
    <source>
        <dbReference type="Proteomes" id="UP001152523"/>
    </source>
</evidence>
<dbReference type="CDD" id="cd12271">
    <property type="entry name" value="RRM1_PHIP1"/>
    <property type="match status" value="1"/>
</dbReference>
<feature type="region of interest" description="Disordered" evidence="4">
    <location>
        <begin position="46"/>
        <end position="112"/>
    </location>
</feature>
<protein>
    <submittedName>
        <fullName evidence="8">Uncharacterized protein</fullName>
    </submittedName>
</protein>
<dbReference type="SMART" id="SM00360">
    <property type="entry name" value="RRM"/>
    <property type="match status" value="2"/>
</dbReference>
<reference evidence="8" key="1">
    <citation type="submission" date="2022-07" db="EMBL/GenBank/DDBJ databases">
        <authorList>
            <person name="Macas J."/>
            <person name="Novak P."/>
            <person name="Neumann P."/>
        </authorList>
    </citation>
    <scope>NUCLEOTIDE SEQUENCE</scope>
</reference>
<dbReference type="Gene3D" id="3.30.70.330">
    <property type="match status" value="2"/>
</dbReference>
<dbReference type="GO" id="GO:0003723">
    <property type="term" value="F:RNA binding"/>
    <property type="evidence" value="ECO:0007669"/>
    <property type="project" value="UniProtKB-UniRule"/>
</dbReference>
<dbReference type="Proteomes" id="UP001152523">
    <property type="component" value="Unassembled WGS sequence"/>
</dbReference>
<evidence type="ECO:0000256" key="2">
    <source>
        <dbReference type="PROSITE-ProRule" id="PRU00047"/>
    </source>
</evidence>
<keyword evidence="9" id="KW-1185">Reference proteome</keyword>
<keyword evidence="2" id="KW-0862">Zinc</keyword>
<dbReference type="PROSITE" id="PS50102">
    <property type="entry name" value="RRM"/>
    <property type="match status" value="2"/>
</dbReference>
<feature type="compositionally biased region" description="Basic and acidic residues" evidence="4">
    <location>
        <begin position="161"/>
        <end position="177"/>
    </location>
</feature>
<dbReference type="Pfam" id="PF00076">
    <property type="entry name" value="RRM_1"/>
    <property type="match status" value="2"/>
</dbReference>
<dbReference type="EMBL" id="CAMAPF010001026">
    <property type="protein sequence ID" value="CAH9140717.1"/>
    <property type="molecule type" value="Genomic_DNA"/>
</dbReference>
<dbReference type="Gene3D" id="4.10.60.10">
    <property type="entry name" value="Zinc finger, CCHC-type"/>
    <property type="match status" value="1"/>
</dbReference>
<keyword evidence="2" id="KW-0863">Zinc-finger</keyword>
<evidence type="ECO:0000259" key="5">
    <source>
        <dbReference type="PROSITE" id="PS50102"/>
    </source>
</evidence>
<feature type="domain" description="CCHC-type" evidence="6">
    <location>
        <begin position="503"/>
        <end position="517"/>
    </location>
</feature>
<keyword evidence="1 3" id="KW-0694">RNA-binding</keyword>
<feature type="domain" description="CCHC-type" evidence="6">
    <location>
        <begin position="598"/>
        <end position="611"/>
    </location>
</feature>